<dbReference type="Pfam" id="PF00884">
    <property type="entry name" value="Sulfatase"/>
    <property type="match status" value="1"/>
</dbReference>
<evidence type="ECO:0000313" key="7">
    <source>
        <dbReference type="Proteomes" id="UP000034883"/>
    </source>
</evidence>
<keyword evidence="2" id="KW-0479">Metal-binding</keyword>
<comment type="similarity">
    <text evidence="1">Belongs to the sulfatase family.</text>
</comment>
<dbReference type="InterPro" id="IPR017850">
    <property type="entry name" value="Alkaline_phosphatase_core_sf"/>
</dbReference>
<dbReference type="KEGG" id="samy:DB32_005805"/>
<dbReference type="SUPFAM" id="SSF53649">
    <property type="entry name" value="Alkaline phosphatase-like"/>
    <property type="match status" value="1"/>
</dbReference>
<keyword evidence="7" id="KW-1185">Reference proteome</keyword>
<evidence type="ECO:0000256" key="4">
    <source>
        <dbReference type="ARBA" id="ARBA00022837"/>
    </source>
</evidence>
<sequence>MACITEGAQGFPGLSGVIPPENGFLSEILVENGYSTFCVGKWHLTPSTEEMLAAPRRTWPLGRGFERFYGFLGGETNQYYPDLVLDQGIVDPPGTPEDGYHLSSDLCDRAIQFIGDTVTVAPDKPWLCYLSFGANHAPHHAPKEWVEQYAGVFDMGYEKYREIVLANMKKLGIVPENTQLSPINPWPAPDVISEADVVRPWESLGPDEKKLFCRMAETYAGFSSYTDHQLGRVLDFLESTGQLENTIVVVVSDNGASGEGSPNGSVNENRFFNNWPDSLEDNLRALDQLGSPATYNHYPTGWAWAFNTPYKMFKRYSFEGGTADPFMIAWPKGLDPKTYGGHVRDQYCHAVDVVPTILDLAGIEPPSVIKGATQSALDGVSLVPALRDAKITSPRTTQMYSMLGTRALYHDGWKAVAKHGAISGKGNFHADEWELYHVASDRSESTNLAAEHPERLRALVSLWFAEAGRNDALPLEDRTAAEILTTERPSIAKVSTRAVYYPGMSEVPEEVAIKLRNRSFVIGASLRDVQKGCEGVILSQGSRFGGYTLFVQNGKLVYLYNFLGIEQFRFESSDPLPTGRVTVAVHFEKKGENPKFVANGALELRINKKVVAKGTMRTQPGALSLSGEGLNVGRDRGDPVSPSYRAPFAFRNGVIEFVAIDTSGESERDLAREFAAMLSRD</sequence>
<dbReference type="InterPro" id="IPR050738">
    <property type="entry name" value="Sulfatase"/>
</dbReference>
<gene>
    <name evidence="6" type="ORF">DB32_005805</name>
</gene>
<feature type="domain" description="Sulfatase N-terminal" evidence="5">
    <location>
        <begin position="21"/>
        <end position="363"/>
    </location>
</feature>
<dbReference type="PROSITE" id="PS00149">
    <property type="entry name" value="SULFATASE_2"/>
    <property type="match status" value="1"/>
</dbReference>
<dbReference type="STRING" id="927083.DB32_005805"/>
<dbReference type="InterPro" id="IPR000917">
    <property type="entry name" value="Sulfatase_N"/>
</dbReference>
<proteinExistence type="inferred from homology"/>
<dbReference type="AlphaFoldDB" id="A0A0F6W6E2"/>
<dbReference type="InterPro" id="IPR024607">
    <property type="entry name" value="Sulfatase_CS"/>
</dbReference>
<organism evidence="6 7">
    <name type="scientific">Sandaracinus amylolyticus</name>
    <dbReference type="NCBI Taxonomy" id="927083"/>
    <lineage>
        <taxon>Bacteria</taxon>
        <taxon>Pseudomonadati</taxon>
        <taxon>Myxococcota</taxon>
        <taxon>Polyangia</taxon>
        <taxon>Polyangiales</taxon>
        <taxon>Sandaracinaceae</taxon>
        <taxon>Sandaracinus</taxon>
    </lineage>
</organism>
<evidence type="ECO:0000256" key="1">
    <source>
        <dbReference type="ARBA" id="ARBA00008779"/>
    </source>
</evidence>
<dbReference type="Proteomes" id="UP000034883">
    <property type="component" value="Chromosome"/>
</dbReference>
<evidence type="ECO:0000256" key="3">
    <source>
        <dbReference type="ARBA" id="ARBA00022801"/>
    </source>
</evidence>
<dbReference type="Gene3D" id="3.40.720.10">
    <property type="entry name" value="Alkaline Phosphatase, subunit A"/>
    <property type="match status" value="1"/>
</dbReference>
<dbReference type="Gene3D" id="3.30.1120.10">
    <property type="match status" value="1"/>
</dbReference>
<evidence type="ECO:0000256" key="2">
    <source>
        <dbReference type="ARBA" id="ARBA00022723"/>
    </source>
</evidence>
<keyword evidence="3" id="KW-0378">Hydrolase</keyword>
<dbReference type="GO" id="GO:0016787">
    <property type="term" value="F:hydrolase activity"/>
    <property type="evidence" value="ECO:0007669"/>
    <property type="project" value="UniProtKB-KW"/>
</dbReference>
<dbReference type="PANTHER" id="PTHR42693:SF43">
    <property type="entry name" value="BLL2667 PROTEIN"/>
    <property type="match status" value="1"/>
</dbReference>
<reference evidence="6 7" key="1">
    <citation type="submission" date="2015-03" db="EMBL/GenBank/DDBJ databases">
        <title>Genome assembly of Sandaracinus amylolyticus DSM 53668.</title>
        <authorList>
            <person name="Sharma G."/>
            <person name="Subramanian S."/>
        </authorList>
    </citation>
    <scope>NUCLEOTIDE SEQUENCE [LARGE SCALE GENOMIC DNA]</scope>
    <source>
        <strain evidence="6 7">DSM 53668</strain>
    </source>
</reference>
<evidence type="ECO:0000259" key="5">
    <source>
        <dbReference type="Pfam" id="PF00884"/>
    </source>
</evidence>
<protein>
    <submittedName>
        <fullName evidence="6">Arylsulfatase</fullName>
    </submittedName>
</protein>
<dbReference type="EMBL" id="CP011125">
    <property type="protein sequence ID" value="AKF08656.1"/>
    <property type="molecule type" value="Genomic_DNA"/>
</dbReference>
<accession>A0A0F6W6E2</accession>
<name>A0A0F6W6E2_9BACT</name>
<dbReference type="GO" id="GO:0046872">
    <property type="term" value="F:metal ion binding"/>
    <property type="evidence" value="ECO:0007669"/>
    <property type="project" value="UniProtKB-KW"/>
</dbReference>
<dbReference type="PANTHER" id="PTHR42693">
    <property type="entry name" value="ARYLSULFATASE FAMILY MEMBER"/>
    <property type="match status" value="1"/>
</dbReference>
<dbReference type="CDD" id="cd16025">
    <property type="entry name" value="PAS_like"/>
    <property type="match status" value="1"/>
</dbReference>
<evidence type="ECO:0000313" key="6">
    <source>
        <dbReference type="EMBL" id="AKF08656.1"/>
    </source>
</evidence>
<keyword evidence="4" id="KW-0106">Calcium</keyword>